<feature type="region of interest" description="Disordered" evidence="1">
    <location>
        <begin position="168"/>
        <end position="188"/>
    </location>
</feature>
<sequence length="188" mass="21451">SLSLTELQQWGKFRTKVLAERDFIPIKPPNWDSLVNKLLARAVKLEAPVDASPENEAKLSIKRWFDQRGEGSEYSDIQSGSYALVPYRGPETDYESKEYWAFQPTPLLRWLKRDLGKTITRDSLWAMMVGWGGIKWQWRIGKGGAGTPVRLWALPPDFAMSAEFATEKEEKQEEMGIAEGEGEEMPDI</sequence>
<evidence type="ECO:0000313" key="2">
    <source>
        <dbReference type="EMBL" id="GAH75834.1"/>
    </source>
</evidence>
<feature type="non-terminal residue" evidence="2">
    <location>
        <position position="1"/>
    </location>
</feature>
<accession>X1JBU0</accession>
<evidence type="ECO:0000256" key="1">
    <source>
        <dbReference type="SAM" id="MobiDB-lite"/>
    </source>
</evidence>
<name>X1JBU0_9ZZZZ</name>
<dbReference type="EMBL" id="BARU01028995">
    <property type="protein sequence ID" value="GAH75834.1"/>
    <property type="molecule type" value="Genomic_DNA"/>
</dbReference>
<protein>
    <submittedName>
        <fullName evidence="2">Uncharacterized protein</fullName>
    </submittedName>
</protein>
<reference evidence="2" key="1">
    <citation type="journal article" date="2014" name="Front. Microbiol.">
        <title>High frequency of phylogenetically diverse reductive dehalogenase-homologous genes in deep subseafloor sedimentary metagenomes.</title>
        <authorList>
            <person name="Kawai M."/>
            <person name="Futagami T."/>
            <person name="Toyoda A."/>
            <person name="Takaki Y."/>
            <person name="Nishi S."/>
            <person name="Hori S."/>
            <person name="Arai W."/>
            <person name="Tsubouchi T."/>
            <person name="Morono Y."/>
            <person name="Uchiyama I."/>
            <person name="Ito T."/>
            <person name="Fujiyama A."/>
            <person name="Inagaki F."/>
            <person name="Takami H."/>
        </authorList>
    </citation>
    <scope>NUCLEOTIDE SEQUENCE</scope>
    <source>
        <strain evidence="2">Expedition CK06-06</strain>
    </source>
</reference>
<comment type="caution">
    <text evidence="2">The sequence shown here is derived from an EMBL/GenBank/DDBJ whole genome shotgun (WGS) entry which is preliminary data.</text>
</comment>
<dbReference type="AlphaFoldDB" id="X1JBU0"/>
<proteinExistence type="predicted"/>
<gene>
    <name evidence="2" type="ORF">S03H2_46202</name>
</gene>
<organism evidence="2">
    <name type="scientific">marine sediment metagenome</name>
    <dbReference type="NCBI Taxonomy" id="412755"/>
    <lineage>
        <taxon>unclassified sequences</taxon>
        <taxon>metagenomes</taxon>
        <taxon>ecological metagenomes</taxon>
    </lineage>
</organism>